<name>A0A0A9DDL7_ARUDO</name>
<evidence type="ECO:0000313" key="1">
    <source>
        <dbReference type="EMBL" id="JAD81857.1"/>
    </source>
</evidence>
<dbReference type="EMBL" id="GBRH01216038">
    <property type="protein sequence ID" value="JAD81857.1"/>
    <property type="molecule type" value="Transcribed_RNA"/>
</dbReference>
<proteinExistence type="predicted"/>
<organism evidence="1">
    <name type="scientific">Arundo donax</name>
    <name type="common">Giant reed</name>
    <name type="synonym">Donax arundinaceus</name>
    <dbReference type="NCBI Taxonomy" id="35708"/>
    <lineage>
        <taxon>Eukaryota</taxon>
        <taxon>Viridiplantae</taxon>
        <taxon>Streptophyta</taxon>
        <taxon>Embryophyta</taxon>
        <taxon>Tracheophyta</taxon>
        <taxon>Spermatophyta</taxon>
        <taxon>Magnoliopsida</taxon>
        <taxon>Liliopsida</taxon>
        <taxon>Poales</taxon>
        <taxon>Poaceae</taxon>
        <taxon>PACMAD clade</taxon>
        <taxon>Arundinoideae</taxon>
        <taxon>Arundineae</taxon>
        <taxon>Arundo</taxon>
    </lineage>
</organism>
<reference evidence="1" key="1">
    <citation type="submission" date="2014-09" db="EMBL/GenBank/DDBJ databases">
        <authorList>
            <person name="Magalhaes I.L.F."/>
            <person name="Oliveira U."/>
            <person name="Santos F.R."/>
            <person name="Vidigal T.H.D.A."/>
            <person name="Brescovit A.D."/>
            <person name="Santos A.J."/>
        </authorList>
    </citation>
    <scope>NUCLEOTIDE SEQUENCE</scope>
    <source>
        <tissue evidence="1">Shoot tissue taken approximately 20 cm above the soil surface</tissue>
    </source>
</reference>
<reference evidence="1" key="2">
    <citation type="journal article" date="2015" name="Data Brief">
        <title>Shoot transcriptome of the giant reed, Arundo donax.</title>
        <authorList>
            <person name="Barrero R.A."/>
            <person name="Guerrero F.D."/>
            <person name="Moolhuijzen P."/>
            <person name="Goolsby J.A."/>
            <person name="Tidwell J."/>
            <person name="Bellgard S.E."/>
            <person name="Bellgard M.I."/>
        </authorList>
    </citation>
    <scope>NUCLEOTIDE SEQUENCE</scope>
    <source>
        <tissue evidence="1">Shoot tissue taken approximately 20 cm above the soil surface</tissue>
    </source>
</reference>
<accession>A0A0A9DDL7</accession>
<protein>
    <submittedName>
        <fullName evidence="1">Uncharacterized protein</fullName>
    </submittedName>
</protein>
<dbReference type="AlphaFoldDB" id="A0A0A9DDL7"/>
<sequence length="64" mass="7369">MWIQSRLSFLTCGAASHKPLYIPPHLWPKEMCSQNILHLFSTKMTYQSSSMCLQSQEVGVEMHV</sequence>